<dbReference type="Gene3D" id="3.40.50.720">
    <property type="entry name" value="NAD(P)-binding Rossmann-like Domain"/>
    <property type="match status" value="1"/>
</dbReference>
<keyword evidence="2" id="KW-0560">Oxidoreductase</keyword>
<organism evidence="4 5">
    <name type="scientific">Falsiroseomonas stagni DSM 19981</name>
    <dbReference type="NCBI Taxonomy" id="1123062"/>
    <lineage>
        <taxon>Bacteria</taxon>
        <taxon>Pseudomonadati</taxon>
        <taxon>Pseudomonadota</taxon>
        <taxon>Alphaproteobacteria</taxon>
        <taxon>Acetobacterales</taxon>
        <taxon>Roseomonadaceae</taxon>
        <taxon>Falsiroseomonas</taxon>
    </lineage>
</organism>
<name>A0A1I3XUN9_9PROT</name>
<dbReference type="SUPFAM" id="SSF51735">
    <property type="entry name" value="NAD(P)-binding Rossmann-fold domains"/>
    <property type="match status" value="1"/>
</dbReference>
<dbReference type="AlphaFoldDB" id="A0A1I3XUN9"/>
<evidence type="ECO:0000256" key="1">
    <source>
        <dbReference type="ARBA" id="ARBA00006484"/>
    </source>
</evidence>
<dbReference type="InterPro" id="IPR057326">
    <property type="entry name" value="KR_dom"/>
</dbReference>
<dbReference type="STRING" id="1123062.SAMN02745775_101674"/>
<reference evidence="4 5" key="1">
    <citation type="submission" date="2016-10" db="EMBL/GenBank/DDBJ databases">
        <authorList>
            <person name="de Groot N.N."/>
        </authorList>
    </citation>
    <scope>NUCLEOTIDE SEQUENCE [LARGE SCALE GENOMIC DNA]</scope>
    <source>
        <strain evidence="4 5">DSM 19981</strain>
    </source>
</reference>
<dbReference type="GO" id="GO:0030497">
    <property type="term" value="P:fatty acid elongation"/>
    <property type="evidence" value="ECO:0007669"/>
    <property type="project" value="TreeGrafter"/>
</dbReference>
<dbReference type="PANTHER" id="PTHR42760:SF129">
    <property type="entry name" value="OXIDOREDUCTASE"/>
    <property type="match status" value="1"/>
</dbReference>
<dbReference type="InterPro" id="IPR036291">
    <property type="entry name" value="NAD(P)-bd_dom_sf"/>
</dbReference>
<keyword evidence="5" id="KW-1185">Reference proteome</keyword>
<feature type="domain" description="Ketoreductase" evidence="3">
    <location>
        <begin position="3"/>
        <end position="171"/>
    </location>
</feature>
<evidence type="ECO:0000313" key="4">
    <source>
        <dbReference type="EMBL" id="SFK23288.1"/>
    </source>
</evidence>
<accession>A0A1I3XUN9</accession>
<dbReference type="InterPro" id="IPR020904">
    <property type="entry name" value="Sc_DH/Rdtase_CS"/>
</dbReference>
<dbReference type="SMART" id="SM00822">
    <property type="entry name" value="PKS_KR"/>
    <property type="match status" value="1"/>
</dbReference>
<dbReference type="FunFam" id="3.40.50.720:FF:000173">
    <property type="entry name" value="3-oxoacyl-[acyl-carrier protein] reductase"/>
    <property type="match status" value="1"/>
</dbReference>
<dbReference type="PANTHER" id="PTHR42760">
    <property type="entry name" value="SHORT-CHAIN DEHYDROGENASES/REDUCTASES FAMILY MEMBER"/>
    <property type="match status" value="1"/>
</dbReference>
<gene>
    <name evidence="4" type="ORF">SAMN02745775_101674</name>
</gene>
<dbReference type="Proteomes" id="UP000199473">
    <property type="component" value="Unassembled WGS sequence"/>
</dbReference>
<dbReference type="GO" id="GO:0016616">
    <property type="term" value="F:oxidoreductase activity, acting on the CH-OH group of donors, NAD or NADP as acceptor"/>
    <property type="evidence" value="ECO:0007669"/>
    <property type="project" value="TreeGrafter"/>
</dbReference>
<dbReference type="InterPro" id="IPR002347">
    <property type="entry name" value="SDR_fam"/>
</dbReference>
<evidence type="ECO:0000259" key="3">
    <source>
        <dbReference type="SMART" id="SM00822"/>
    </source>
</evidence>
<dbReference type="PRINTS" id="PR00080">
    <property type="entry name" value="SDRFAMILY"/>
</dbReference>
<protein>
    <submittedName>
        <fullName evidence="4">NAD(P)-dependent dehydrogenase, short-chain alcohol dehydrogenase family</fullName>
    </submittedName>
</protein>
<dbReference type="Pfam" id="PF13561">
    <property type="entry name" value="adh_short_C2"/>
    <property type="match status" value="1"/>
</dbReference>
<dbReference type="PROSITE" id="PS00061">
    <property type="entry name" value="ADH_SHORT"/>
    <property type="match status" value="1"/>
</dbReference>
<dbReference type="EMBL" id="FOSQ01000001">
    <property type="protein sequence ID" value="SFK23288.1"/>
    <property type="molecule type" value="Genomic_DNA"/>
</dbReference>
<dbReference type="PRINTS" id="PR00081">
    <property type="entry name" value="GDHRDH"/>
</dbReference>
<dbReference type="OrthoDB" id="9779623at2"/>
<proteinExistence type="inferred from homology"/>
<evidence type="ECO:0000313" key="5">
    <source>
        <dbReference type="Proteomes" id="UP000199473"/>
    </source>
</evidence>
<comment type="similarity">
    <text evidence="1">Belongs to the short-chain dehydrogenases/reductases (SDR) family.</text>
</comment>
<evidence type="ECO:0000256" key="2">
    <source>
        <dbReference type="ARBA" id="ARBA00023002"/>
    </source>
</evidence>
<dbReference type="CDD" id="cd05233">
    <property type="entry name" value="SDR_c"/>
    <property type="match status" value="1"/>
</dbReference>
<sequence length="240" mass="25069">MSDAVLITGGSGGIGRAIARRAVEAGFSVVNLDLRAPEEPLPREIFFSCDFADLVSARAVLAEVAAKHAPLRLVNNVGVVKPASIEETTPEDLATVMDVNLRSALLAAQALLPAMRAARFGRIVNIASRAALGKELRSAYGASKAGLIGLARTWALELAADGITVNAIGPGPIATELFRRANPDNSPRTRAIIEGVPVKRLGTPEDVAHGVHFFLDDRAGFVTGQVLYVCGGMTVGLAPV</sequence>
<dbReference type="RefSeq" id="WP_092955443.1">
    <property type="nucleotide sequence ID" value="NZ_FOSQ01000001.1"/>
</dbReference>